<keyword evidence="2" id="KW-0812">Transmembrane</keyword>
<sequence length="318" mass="34824">MSDMSPLIASFPVPQERALIHRRAVFSSATSHLGSHFVVEEGRSDAAHARRRHLQDESLRLIDDLTNRPVDPLFDDARLMPRHQQSAFVFWFNRVVVFLICAAVGIGVTSIVQVLHQDPRQKVREKLIAQIQTTHQRSDDLQKSVTDLRTQIDTLTGQVGAQAGNQTSSNSDIVNGSVAVHGPGVTVTLTNPMMNKDSKDKNAQARPITDADLQWLTTQLWSAGAEAIAVNGIRIGTQTSIRLAGQTVLVGTDSIESPYKIEAIGDQTRLANSFNEAGAKEYLKKLRGTHSTFQISNDKDITLKAAGVPDLTYAQKGK</sequence>
<dbReference type="Pfam" id="PF05949">
    <property type="entry name" value="DUF881"/>
    <property type="match status" value="1"/>
</dbReference>
<comment type="similarity">
    <text evidence="1">Belongs to the UPF0749 family.</text>
</comment>
<dbReference type="PANTHER" id="PTHR37313">
    <property type="entry name" value="UPF0749 PROTEIN RV1825"/>
    <property type="match status" value="1"/>
</dbReference>
<name>A0ABN6SCZ3_9BIFI</name>
<reference evidence="3 4" key="1">
    <citation type="journal article" date="2023" name="Microbiol. Spectr.">
        <title>Symbiosis of Carpenter Bees with Uncharacterized Lactic Acid Bacteria Showing NAD Auxotrophy.</title>
        <authorList>
            <person name="Kawasaki S."/>
            <person name="Ozawa K."/>
            <person name="Mori T."/>
            <person name="Yamamoto A."/>
            <person name="Ito M."/>
            <person name="Ohkuma M."/>
            <person name="Sakamoto M."/>
            <person name="Matsutani M."/>
        </authorList>
    </citation>
    <scope>NUCLEOTIDE SEQUENCE [LARGE SCALE GENOMIC DNA]</scope>
    <source>
        <strain evidence="3 4">Kim37-2</strain>
    </source>
</reference>
<dbReference type="InterPro" id="IPR010273">
    <property type="entry name" value="DUF881"/>
</dbReference>
<evidence type="ECO:0000313" key="3">
    <source>
        <dbReference type="EMBL" id="BDR53011.1"/>
    </source>
</evidence>
<gene>
    <name evidence="3" type="ORF">KIM372_09180</name>
</gene>
<accession>A0ABN6SCZ3</accession>
<proteinExistence type="inferred from homology"/>
<protein>
    <recommendedName>
        <fullName evidence="5">DUF881 domain-containing protein</fullName>
    </recommendedName>
</protein>
<evidence type="ECO:0008006" key="5">
    <source>
        <dbReference type="Google" id="ProtNLM"/>
    </source>
</evidence>
<dbReference type="Proteomes" id="UP001321766">
    <property type="component" value="Chromosome"/>
</dbReference>
<organism evidence="3 4">
    <name type="scientific">Bombiscardovia nodaiensis</name>
    <dbReference type="NCBI Taxonomy" id="2932181"/>
    <lineage>
        <taxon>Bacteria</taxon>
        <taxon>Bacillati</taxon>
        <taxon>Actinomycetota</taxon>
        <taxon>Actinomycetes</taxon>
        <taxon>Bifidobacteriales</taxon>
        <taxon>Bifidobacteriaceae</taxon>
        <taxon>Bombiscardovia</taxon>
    </lineage>
</organism>
<keyword evidence="2" id="KW-0472">Membrane</keyword>
<dbReference type="Gene3D" id="3.30.70.1880">
    <property type="entry name" value="Protein of unknown function DUF881"/>
    <property type="match status" value="1"/>
</dbReference>
<dbReference type="EMBL" id="AP026798">
    <property type="protein sequence ID" value="BDR53011.1"/>
    <property type="molecule type" value="Genomic_DNA"/>
</dbReference>
<keyword evidence="2" id="KW-1133">Transmembrane helix</keyword>
<feature type="transmembrane region" description="Helical" evidence="2">
    <location>
        <begin position="88"/>
        <end position="112"/>
    </location>
</feature>
<dbReference type="PANTHER" id="PTHR37313:SF1">
    <property type="entry name" value="UPF0749 PROTEIN RV1823"/>
    <property type="match status" value="1"/>
</dbReference>
<evidence type="ECO:0000256" key="1">
    <source>
        <dbReference type="ARBA" id="ARBA00009108"/>
    </source>
</evidence>
<evidence type="ECO:0000313" key="4">
    <source>
        <dbReference type="Proteomes" id="UP001321766"/>
    </source>
</evidence>
<evidence type="ECO:0000256" key="2">
    <source>
        <dbReference type="SAM" id="Phobius"/>
    </source>
</evidence>
<keyword evidence="4" id="KW-1185">Reference proteome</keyword>